<sequence length="145" mass="16238">FQDGQTSPGPLQGSLQHGRQNRLPSVACIRQTRVESCSWTENCLLLGAYHQMGAGGGGIGRSRSTSTETFAWTEQRSIRNGGNLDSLLLHDQPCECLPCLCQLLRNAYWIGPTRQNRSLQIHSPQLGTRTSRISLEKISRIYWRL</sequence>
<accession>A0AAV5WFX0</accession>
<evidence type="ECO:0000313" key="2">
    <source>
        <dbReference type="Proteomes" id="UP001432322"/>
    </source>
</evidence>
<dbReference type="AlphaFoldDB" id="A0AAV5WFX0"/>
<proteinExistence type="predicted"/>
<comment type="caution">
    <text evidence="1">The sequence shown here is derived from an EMBL/GenBank/DDBJ whole genome shotgun (WGS) entry which is preliminary data.</text>
</comment>
<protein>
    <submittedName>
        <fullName evidence="1">Uncharacterized protein</fullName>
    </submittedName>
</protein>
<dbReference type="Proteomes" id="UP001432322">
    <property type="component" value="Unassembled WGS sequence"/>
</dbReference>
<organism evidence="1 2">
    <name type="scientific">Pristionchus fissidentatus</name>
    <dbReference type="NCBI Taxonomy" id="1538716"/>
    <lineage>
        <taxon>Eukaryota</taxon>
        <taxon>Metazoa</taxon>
        <taxon>Ecdysozoa</taxon>
        <taxon>Nematoda</taxon>
        <taxon>Chromadorea</taxon>
        <taxon>Rhabditida</taxon>
        <taxon>Rhabditina</taxon>
        <taxon>Diplogasteromorpha</taxon>
        <taxon>Diplogasteroidea</taxon>
        <taxon>Neodiplogasteridae</taxon>
        <taxon>Pristionchus</taxon>
    </lineage>
</organism>
<keyword evidence="2" id="KW-1185">Reference proteome</keyword>
<evidence type="ECO:0000313" key="1">
    <source>
        <dbReference type="EMBL" id="GMT28734.1"/>
    </source>
</evidence>
<dbReference type="EMBL" id="BTSY01000005">
    <property type="protein sequence ID" value="GMT28734.1"/>
    <property type="molecule type" value="Genomic_DNA"/>
</dbReference>
<name>A0AAV5WFX0_9BILA</name>
<gene>
    <name evidence="1" type="ORF">PFISCL1PPCAC_20031</name>
</gene>
<feature type="non-terminal residue" evidence="1">
    <location>
        <position position="1"/>
    </location>
</feature>
<reference evidence="1" key="1">
    <citation type="submission" date="2023-10" db="EMBL/GenBank/DDBJ databases">
        <title>Genome assembly of Pristionchus species.</title>
        <authorList>
            <person name="Yoshida K."/>
            <person name="Sommer R.J."/>
        </authorList>
    </citation>
    <scope>NUCLEOTIDE SEQUENCE</scope>
    <source>
        <strain evidence="1">RS5133</strain>
    </source>
</reference>